<dbReference type="InterPro" id="IPR003710">
    <property type="entry name" value="ApbA"/>
</dbReference>
<reference evidence="6" key="1">
    <citation type="submission" date="2023-06" db="EMBL/GenBank/DDBJ databases">
        <title>Black Yeasts Isolated from many extreme environments.</title>
        <authorList>
            <person name="Coleine C."/>
            <person name="Stajich J.E."/>
            <person name="Selbmann L."/>
        </authorList>
    </citation>
    <scope>NUCLEOTIDE SEQUENCE</scope>
    <source>
        <strain evidence="6">CCFEE 5200</strain>
    </source>
</reference>
<dbReference type="Gene3D" id="3.40.50.720">
    <property type="entry name" value="NAD(P)-binding Rossmann-like Domain"/>
    <property type="match status" value="1"/>
</dbReference>
<evidence type="ECO:0000256" key="2">
    <source>
        <dbReference type="ARBA" id="ARBA00022857"/>
    </source>
</evidence>
<gene>
    <name evidence="6" type="ORF">LTR91_010405</name>
</gene>
<keyword evidence="2" id="KW-0521">NADP</keyword>
<dbReference type="Pfam" id="PF02558">
    <property type="entry name" value="ApbA"/>
    <property type="match status" value="1"/>
</dbReference>
<keyword evidence="3" id="KW-0560">Oxidoreductase</keyword>
<feature type="domain" description="Ketopantoate reductase N-terminal" evidence="4">
    <location>
        <begin position="4"/>
        <end position="153"/>
    </location>
</feature>
<feature type="domain" description="Ketopantoate reductase C-terminal" evidence="5">
    <location>
        <begin position="183"/>
        <end position="310"/>
    </location>
</feature>
<dbReference type="AlphaFoldDB" id="A0AAN6KJE5"/>
<comment type="caution">
    <text evidence="6">The sequence shown here is derived from an EMBL/GenBank/DDBJ whole genome shotgun (WGS) entry which is preliminary data.</text>
</comment>
<dbReference type="SUPFAM" id="SSF48179">
    <property type="entry name" value="6-phosphogluconate dehydrogenase C-terminal domain-like"/>
    <property type="match status" value="1"/>
</dbReference>
<dbReference type="InterPro" id="IPR036291">
    <property type="entry name" value="NAD(P)-bd_dom_sf"/>
</dbReference>
<organism evidence="6 7">
    <name type="scientific">Friedmanniomyces endolithicus</name>
    <dbReference type="NCBI Taxonomy" id="329885"/>
    <lineage>
        <taxon>Eukaryota</taxon>
        <taxon>Fungi</taxon>
        <taxon>Dikarya</taxon>
        <taxon>Ascomycota</taxon>
        <taxon>Pezizomycotina</taxon>
        <taxon>Dothideomycetes</taxon>
        <taxon>Dothideomycetidae</taxon>
        <taxon>Mycosphaerellales</taxon>
        <taxon>Teratosphaeriaceae</taxon>
        <taxon>Friedmanniomyces</taxon>
    </lineage>
</organism>
<dbReference type="NCBIfam" id="TIGR00745">
    <property type="entry name" value="apbA_panE"/>
    <property type="match status" value="1"/>
</dbReference>
<evidence type="ECO:0000259" key="5">
    <source>
        <dbReference type="Pfam" id="PF08546"/>
    </source>
</evidence>
<evidence type="ECO:0000313" key="6">
    <source>
        <dbReference type="EMBL" id="KAK0985823.1"/>
    </source>
</evidence>
<name>A0AAN6KJE5_9PEZI</name>
<dbReference type="FunFam" id="1.10.1040.10:FF:000017">
    <property type="entry name" value="2-dehydropantoate 2-reductase"/>
    <property type="match status" value="1"/>
</dbReference>
<dbReference type="Gene3D" id="1.10.1040.10">
    <property type="entry name" value="N-(1-d-carboxylethyl)-l-norvaline Dehydrogenase, domain 2"/>
    <property type="match status" value="1"/>
</dbReference>
<dbReference type="GO" id="GO:0005737">
    <property type="term" value="C:cytoplasm"/>
    <property type="evidence" value="ECO:0007669"/>
    <property type="project" value="TreeGrafter"/>
</dbReference>
<proteinExistence type="inferred from homology"/>
<dbReference type="InterPro" id="IPR013328">
    <property type="entry name" value="6PGD_dom2"/>
</dbReference>
<dbReference type="InterPro" id="IPR051402">
    <property type="entry name" value="KPR-Related"/>
</dbReference>
<dbReference type="InterPro" id="IPR008927">
    <property type="entry name" value="6-PGluconate_DH-like_C_sf"/>
</dbReference>
<evidence type="ECO:0008006" key="8">
    <source>
        <dbReference type="Google" id="ProtNLM"/>
    </source>
</evidence>
<dbReference type="InterPro" id="IPR013752">
    <property type="entry name" value="KPA_reductase"/>
</dbReference>
<evidence type="ECO:0000313" key="7">
    <source>
        <dbReference type="Proteomes" id="UP001175353"/>
    </source>
</evidence>
<dbReference type="PANTHER" id="PTHR21708">
    <property type="entry name" value="PROBABLE 2-DEHYDROPANTOATE 2-REDUCTASE"/>
    <property type="match status" value="1"/>
</dbReference>
<keyword evidence="7" id="KW-1185">Reference proteome</keyword>
<dbReference type="EMBL" id="JAUJLE010000090">
    <property type="protein sequence ID" value="KAK0985823.1"/>
    <property type="molecule type" value="Genomic_DNA"/>
</dbReference>
<dbReference type="Proteomes" id="UP001175353">
    <property type="component" value="Unassembled WGS sequence"/>
</dbReference>
<comment type="similarity">
    <text evidence="1">Belongs to the ketopantoate reductase family.</text>
</comment>
<evidence type="ECO:0000256" key="3">
    <source>
        <dbReference type="ARBA" id="ARBA00023002"/>
    </source>
</evidence>
<evidence type="ECO:0000259" key="4">
    <source>
        <dbReference type="Pfam" id="PF02558"/>
    </source>
</evidence>
<dbReference type="GO" id="GO:0008677">
    <property type="term" value="F:2-dehydropantoate 2-reductase activity"/>
    <property type="evidence" value="ECO:0007669"/>
    <property type="project" value="InterPro"/>
</dbReference>
<dbReference type="GO" id="GO:0015940">
    <property type="term" value="P:pantothenate biosynthetic process"/>
    <property type="evidence" value="ECO:0007669"/>
    <property type="project" value="InterPro"/>
</dbReference>
<protein>
    <recommendedName>
        <fullName evidence="8">2-dehydropantoate 2-reductase</fullName>
    </recommendedName>
</protein>
<dbReference type="Pfam" id="PF08546">
    <property type="entry name" value="ApbA_C"/>
    <property type="match status" value="1"/>
</dbReference>
<dbReference type="PANTHER" id="PTHR21708:SF30">
    <property type="entry name" value="2-DEHYDROPANTOATE 2-REDUCTASE-RELATED"/>
    <property type="match status" value="1"/>
</dbReference>
<dbReference type="InterPro" id="IPR013332">
    <property type="entry name" value="KPR_N"/>
</dbReference>
<evidence type="ECO:0000256" key="1">
    <source>
        <dbReference type="ARBA" id="ARBA00007870"/>
    </source>
</evidence>
<dbReference type="SUPFAM" id="SSF51735">
    <property type="entry name" value="NAD(P)-binding Rossmann-fold domains"/>
    <property type="match status" value="1"/>
</dbReference>
<accession>A0AAN6KJE5</accession>
<sequence>MTRVLIFGAGGVGCVYAYILHKAGASVTAVCRTNYTVVKEKGITIRSKIFGSQQFQPTAVRTVSEALEYGPFDYILVCSKAFAGTAEMVKDAVTPQQTAIVLAQNGIGVEEDYAKLYPDNPIITGVVYLPVTQVEPGIVEHGPLERFEIGTYPPNAPSAAKQSCQTLSDLYRAGGGSAPVFGDVQPQKWIKVAVNVAWNPTTALTMCDDANYLRSSPRAEKMIRKVMREVASIATAAGYPNVITDEVIERDIQRPIGRLETGGKEPSMLTDVREGRAMEVEAIVGNTLRIGESHGVVTPYLEMLYTLAKGRSYAIAPDGEWKPIARHGRNAICKTHATRILELRERAQREQRTEAQLERHIVLYCASQIHALDVALQLAVRYKTNAVVFRGLYADNQ</sequence>